<protein>
    <submittedName>
        <fullName evidence="1">Uncharacterized protein</fullName>
    </submittedName>
</protein>
<dbReference type="EMBL" id="JAHRIQ010028089">
    <property type="protein sequence ID" value="MEQ2230648.1"/>
    <property type="molecule type" value="Genomic_DNA"/>
</dbReference>
<organism evidence="1 2">
    <name type="scientific">Ilyodon furcidens</name>
    <name type="common">goldbreast splitfin</name>
    <dbReference type="NCBI Taxonomy" id="33524"/>
    <lineage>
        <taxon>Eukaryota</taxon>
        <taxon>Metazoa</taxon>
        <taxon>Chordata</taxon>
        <taxon>Craniata</taxon>
        <taxon>Vertebrata</taxon>
        <taxon>Euteleostomi</taxon>
        <taxon>Actinopterygii</taxon>
        <taxon>Neopterygii</taxon>
        <taxon>Teleostei</taxon>
        <taxon>Neoteleostei</taxon>
        <taxon>Acanthomorphata</taxon>
        <taxon>Ovalentaria</taxon>
        <taxon>Atherinomorphae</taxon>
        <taxon>Cyprinodontiformes</taxon>
        <taxon>Goodeidae</taxon>
        <taxon>Ilyodon</taxon>
    </lineage>
</organism>
<accession>A0ABV0TG57</accession>
<keyword evidence="2" id="KW-1185">Reference proteome</keyword>
<proteinExistence type="predicted"/>
<gene>
    <name evidence="1" type="ORF">ILYODFUR_031556</name>
</gene>
<dbReference type="Proteomes" id="UP001482620">
    <property type="component" value="Unassembled WGS sequence"/>
</dbReference>
<evidence type="ECO:0000313" key="1">
    <source>
        <dbReference type="EMBL" id="MEQ2230648.1"/>
    </source>
</evidence>
<reference evidence="1 2" key="1">
    <citation type="submission" date="2021-06" db="EMBL/GenBank/DDBJ databases">
        <authorList>
            <person name="Palmer J.M."/>
        </authorList>
    </citation>
    <scope>NUCLEOTIDE SEQUENCE [LARGE SCALE GENOMIC DNA]</scope>
    <source>
        <strain evidence="2">if_2019</strain>
        <tissue evidence="1">Muscle</tissue>
    </source>
</reference>
<comment type="caution">
    <text evidence="1">The sequence shown here is derived from an EMBL/GenBank/DDBJ whole genome shotgun (WGS) entry which is preliminary data.</text>
</comment>
<name>A0ABV0TG57_9TELE</name>
<evidence type="ECO:0000313" key="2">
    <source>
        <dbReference type="Proteomes" id="UP001482620"/>
    </source>
</evidence>
<sequence length="99" mass="11006">MLGGVTLSKSIEHALDLKMKKGLPLKKMVSGKKDGVRIRTALVELIYIPGISNLMLLEEGLNLSPLDFDQIYSTCLSTLKYSPPQGWKGRNLFIIFNTP</sequence>